<organism evidence="6 7">
    <name type="scientific">Legionella bozemanae</name>
    <name type="common">Fluoribacter bozemanae</name>
    <dbReference type="NCBI Taxonomy" id="447"/>
    <lineage>
        <taxon>Bacteria</taxon>
        <taxon>Pseudomonadati</taxon>
        <taxon>Pseudomonadota</taxon>
        <taxon>Gammaproteobacteria</taxon>
        <taxon>Legionellales</taxon>
        <taxon>Legionellaceae</taxon>
        <taxon>Legionella</taxon>
    </lineage>
</organism>
<evidence type="ECO:0000256" key="3">
    <source>
        <dbReference type="ARBA" id="ARBA00022884"/>
    </source>
</evidence>
<sequence length="78" mass="8991">MLSLTRRVGESIVIGEDIFITVLACKGNQVRVAFNAPNSVPIHRYEIYQKIQYEKREGFVDPTKKFCPSMQQSILNHH</sequence>
<evidence type="ECO:0000256" key="4">
    <source>
        <dbReference type="ARBA" id="ARBA00023159"/>
    </source>
</evidence>
<comment type="caution">
    <text evidence="6">The sequence shown here is derived from an EMBL/GenBank/DDBJ whole genome shotgun (WGS) entry which is preliminary data.</text>
</comment>
<dbReference type="NCBIfam" id="NF002469">
    <property type="entry name" value="PRK01712.1"/>
    <property type="match status" value="1"/>
</dbReference>
<dbReference type="GO" id="GO:0005829">
    <property type="term" value="C:cytosol"/>
    <property type="evidence" value="ECO:0007669"/>
    <property type="project" value="TreeGrafter"/>
</dbReference>
<comment type="subcellular location">
    <subcellularLocation>
        <location evidence="5">Cytoplasm</location>
    </subcellularLocation>
</comment>
<dbReference type="GO" id="GO:0048027">
    <property type="term" value="F:mRNA 5'-UTR binding"/>
    <property type="evidence" value="ECO:0007669"/>
    <property type="project" value="UniProtKB-UniRule"/>
</dbReference>
<dbReference type="InterPro" id="IPR003751">
    <property type="entry name" value="CsrA"/>
</dbReference>
<comment type="similarity">
    <text evidence="5">Belongs to the CsrA/RsmA family.</text>
</comment>
<dbReference type="Pfam" id="PF02599">
    <property type="entry name" value="CsrA"/>
    <property type="match status" value="1"/>
</dbReference>
<dbReference type="HAMAP" id="MF_00167">
    <property type="entry name" value="CsrA"/>
    <property type="match status" value="1"/>
</dbReference>
<dbReference type="NCBIfam" id="TIGR00202">
    <property type="entry name" value="csrA"/>
    <property type="match status" value="1"/>
</dbReference>
<dbReference type="Gene3D" id="2.60.40.4380">
    <property type="entry name" value="Translational regulator CsrA"/>
    <property type="match status" value="1"/>
</dbReference>
<evidence type="ECO:0000256" key="1">
    <source>
        <dbReference type="ARBA" id="ARBA00022490"/>
    </source>
</evidence>
<protein>
    <recommendedName>
        <fullName evidence="5">Translational regulator CsrA</fullName>
    </recommendedName>
    <alternativeName>
        <fullName evidence="5">Carbon storage regulator</fullName>
    </alternativeName>
</protein>
<keyword evidence="3 5" id="KW-0694">RNA-binding</keyword>
<evidence type="ECO:0000256" key="5">
    <source>
        <dbReference type="HAMAP-Rule" id="MF_00167"/>
    </source>
</evidence>
<dbReference type="SUPFAM" id="SSF117130">
    <property type="entry name" value="CsrA-like"/>
    <property type="match status" value="1"/>
</dbReference>
<name>A0A0W0RQ36_LEGBO</name>
<dbReference type="AlphaFoldDB" id="A0A0W0RQ36"/>
<keyword evidence="7" id="KW-1185">Reference proteome</keyword>
<dbReference type="RefSeq" id="WP_058459461.1">
    <property type="nucleotide sequence ID" value="NZ_CAAAIY010000022.1"/>
</dbReference>
<dbReference type="Proteomes" id="UP000054695">
    <property type="component" value="Unassembled WGS sequence"/>
</dbReference>
<keyword evidence="4 5" id="KW-0010">Activator</keyword>
<comment type="subunit">
    <text evidence="5">Homodimer; the beta-strands of each monomer intercalate to form a hydrophobic core, while the alpha-helices form wings that extend away from the core.</text>
</comment>
<comment type="function">
    <text evidence="5">A key translational regulator that binds mRNA to regulate translation initiation and/or mRNA stability. Mediates global changes in gene expression, shifting from rapid growth to stress survival by linking envelope stress, the stringent response and the catabolite repression systems. Usually binds in the 5'-UTR; binding at or near the Shine-Dalgarno sequence prevents ribosome-binding, repressing translation, binding elsewhere in the 5'-UTR can activate translation and/or stabilize the mRNA. Its function is antagonized by small RNA(s).</text>
</comment>
<dbReference type="GO" id="GO:0045947">
    <property type="term" value="P:negative regulation of translational initiation"/>
    <property type="evidence" value="ECO:0007669"/>
    <property type="project" value="UniProtKB-UniRule"/>
</dbReference>
<dbReference type="GO" id="GO:0006402">
    <property type="term" value="P:mRNA catabolic process"/>
    <property type="evidence" value="ECO:0007669"/>
    <property type="project" value="InterPro"/>
</dbReference>
<proteinExistence type="inferred from homology"/>
<dbReference type="GO" id="GO:0006109">
    <property type="term" value="P:regulation of carbohydrate metabolic process"/>
    <property type="evidence" value="ECO:0007669"/>
    <property type="project" value="UniProtKB-UniRule"/>
</dbReference>
<evidence type="ECO:0000256" key="2">
    <source>
        <dbReference type="ARBA" id="ARBA00022845"/>
    </source>
</evidence>
<dbReference type="PATRIC" id="fig|447.4.peg.1929"/>
<keyword evidence="5" id="KW-0678">Repressor</keyword>
<accession>A0A0W0RQ36</accession>
<dbReference type="PANTHER" id="PTHR34984">
    <property type="entry name" value="CARBON STORAGE REGULATOR"/>
    <property type="match status" value="1"/>
</dbReference>
<evidence type="ECO:0000313" key="6">
    <source>
        <dbReference type="EMBL" id="KTC73169.1"/>
    </source>
</evidence>
<evidence type="ECO:0000313" key="7">
    <source>
        <dbReference type="Proteomes" id="UP000054695"/>
    </source>
</evidence>
<gene>
    <name evidence="5" type="primary">csrA</name>
    <name evidence="6" type="ORF">Lboz_1815</name>
</gene>
<dbReference type="InterPro" id="IPR036107">
    <property type="entry name" value="CsrA_sf"/>
</dbReference>
<dbReference type="OrthoDB" id="9809061at2"/>
<keyword evidence="2 5" id="KW-0810">Translation regulation</keyword>
<dbReference type="PANTHER" id="PTHR34984:SF1">
    <property type="entry name" value="CARBON STORAGE REGULATOR"/>
    <property type="match status" value="1"/>
</dbReference>
<dbReference type="STRING" id="447.Lboz_1815"/>
<keyword evidence="1 5" id="KW-0963">Cytoplasm</keyword>
<dbReference type="GO" id="GO:0045948">
    <property type="term" value="P:positive regulation of translational initiation"/>
    <property type="evidence" value="ECO:0007669"/>
    <property type="project" value="UniProtKB-UniRule"/>
</dbReference>
<dbReference type="EMBL" id="LNXU01000019">
    <property type="protein sequence ID" value="KTC73169.1"/>
    <property type="molecule type" value="Genomic_DNA"/>
</dbReference>
<reference evidence="6 7" key="1">
    <citation type="submission" date="2015-11" db="EMBL/GenBank/DDBJ databases">
        <title>Genomic analysis of 38 Legionella species identifies large and diverse effector repertoires.</title>
        <authorList>
            <person name="Burstein D."/>
            <person name="Amaro F."/>
            <person name="Zusman T."/>
            <person name="Lifshitz Z."/>
            <person name="Cohen O."/>
            <person name="Gilbert J.A."/>
            <person name="Pupko T."/>
            <person name="Shuman H.A."/>
            <person name="Segal G."/>
        </authorList>
    </citation>
    <scope>NUCLEOTIDE SEQUENCE [LARGE SCALE GENOMIC DNA]</scope>
    <source>
        <strain evidence="6 7">WIGA</strain>
    </source>
</reference>